<proteinExistence type="inferred from homology"/>
<evidence type="ECO:0000313" key="10">
    <source>
        <dbReference type="Proteomes" id="UP001321582"/>
    </source>
</evidence>
<comment type="similarity">
    <text evidence="2">Belongs to the outer membrane factor (OMF) (TC 1.B.17) family.</text>
</comment>
<dbReference type="GO" id="GO:0006508">
    <property type="term" value="P:proteolysis"/>
    <property type="evidence" value="ECO:0007669"/>
    <property type="project" value="UniProtKB-KW"/>
</dbReference>
<evidence type="ECO:0000256" key="2">
    <source>
        <dbReference type="ARBA" id="ARBA00007613"/>
    </source>
</evidence>
<keyword evidence="9" id="KW-0645">Protease</keyword>
<keyword evidence="5" id="KW-0812">Transmembrane</keyword>
<dbReference type="GO" id="GO:1990281">
    <property type="term" value="C:efflux pump complex"/>
    <property type="evidence" value="ECO:0007669"/>
    <property type="project" value="TreeGrafter"/>
</dbReference>
<evidence type="ECO:0000256" key="4">
    <source>
        <dbReference type="ARBA" id="ARBA00022452"/>
    </source>
</evidence>
<name>A0AAU9D0M8_9FUSO</name>
<feature type="coiled-coil region" evidence="8">
    <location>
        <begin position="167"/>
        <end position="201"/>
    </location>
</feature>
<dbReference type="SUPFAM" id="SSF56954">
    <property type="entry name" value="Outer membrane efflux proteins (OEP)"/>
    <property type="match status" value="1"/>
</dbReference>
<dbReference type="GO" id="GO:0008233">
    <property type="term" value="F:peptidase activity"/>
    <property type="evidence" value="ECO:0007669"/>
    <property type="project" value="UniProtKB-KW"/>
</dbReference>
<dbReference type="AlphaFoldDB" id="A0AAU9D0M8"/>
<dbReference type="GO" id="GO:0009279">
    <property type="term" value="C:cell outer membrane"/>
    <property type="evidence" value="ECO:0007669"/>
    <property type="project" value="UniProtKB-SubCell"/>
</dbReference>
<reference evidence="9 10" key="1">
    <citation type="submission" date="2022-11" db="EMBL/GenBank/DDBJ databases">
        <title>Haliovirga abyssi gen. nov., sp. nov., a mesophilic fermentative bacterium isolated from the Iheya North hydrothermal field and the proposal of Haliovirgaceae fam. nov.</title>
        <authorList>
            <person name="Miyazaki U."/>
            <person name="Tame A."/>
            <person name="Miyazaki J."/>
            <person name="Takai K."/>
            <person name="Sawayama S."/>
            <person name="Kitajima M."/>
            <person name="Okamoto A."/>
            <person name="Nakagawa S."/>
        </authorList>
    </citation>
    <scope>NUCLEOTIDE SEQUENCE [LARGE SCALE GENOMIC DNA]</scope>
    <source>
        <strain evidence="9 10">IC12</strain>
    </source>
</reference>
<evidence type="ECO:0000256" key="3">
    <source>
        <dbReference type="ARBA" id="ARBA00022448"/>
    </source>
</evidence>
<evidence type="ECO:0000256" key="6">
    <source>
        <dbReference type="ARBA" id="ARBA00023136"/>
    </source>
</evidence>
<accession>A0AAU9D0M8</accession>
<keyword evidence="4" id="KW-1134">Transmembrane beta strand</keyword>
<evidence type="ECO:0000313" key="9">
    <source>
        <dbReference type="EMBL" id="BDU49511.1"/>
    </source>
</evidence>
<protein>
    <submittedName>
        <fullName evidence="9">Alkaline protease</fullName>
    </submittedName>
</protein>
<dbReference type="Proteomes" id="UP001321582">
    <property type="component" value="Chromosome"/>
</dbReference>
<keyword evidence="6" id="KW-0472">Membrane</keyword>
<gene>
    <name evidence="9" type="ORF">HLVA_00800</name>
</gene>
<evidence type="ECO:0000256" key="8">
    <source>
        <dbReference type="SAM" id="Coils"/>
    </source>
</evidence>
<feature type="coiled-coil region" evidence="8">
    <location>
        <begin position="347"/>
        <end position="406"/>
    </location>
</feature>
<organism evidence="9 10">
    <name type="scientific">Haliovirga abyssi</name>
    <dbReference type="NCBI Taxonomy" id="2996794"/>
    <lineage>
        <taxon>Bacteria</taxon>
        <taxon>Fusobacteriati</taxon>
        <taxon>Fusobacteriota</taxon>
        <taxon>Fusobacteriia</taxon>
        <taxon>Fusobacteriales</taxon>
        <taxon>Haliovirgaceae</taxon>
        <taxon>Haliovirga</taxon>
    </lineage>
</organism>
<dbReference type="GO" id="GO:0015288">
    <property type="term" value="F:porin activity"/>
    <property type="evidence" value="ECO:0007669"/>
    <property type="project" value="TreeGrafter"/>
</dbReference>
<dbReference type="EMBL" id="AP027059">
    <property type="protein sequence ID" value="BDU49511.1"/>
    <property type="molecule type" value="Genomic_DNA"/>
</dbReference>
<evidence type="ECO:0000256" key="7">
    <source>
        <dbReference type="ARBA" id="ARBA00023237"/>
    </source>
</evidence>
<keyword evidence="7" id="KW-0998">Cell outer membrane</keyword>
<evidence type="ECO:0000256" key="5">
    <source>
        <dbReference type="ARBA" id="ARBA00022692"/>
    </source>
</evidence>
<sequence>MKKIFMVLGIVIVSFNTFAMELSVEKAVGMALKKNIEIKKAEIDVENAKLQVKEAIKGSLPKIGYSFIYNKQQDKISMNQLVGGTKFVGNTLTGIPVYSDGTVKNLEIANSDNIYMHTLTLTQPIYNGGLEIAGIKNSKLAENMSKYNLTKKEQDLKVQIIEEYINIIKLKHQKNILENSIKEMKENREKLNEMYKEKMITKTPILDIEYAVINLEGNMIGVENGIEISKEKLKNDIGLDESEDIKVSELSNISVDFDKINLEDDIQKALDKGISVKLIENMTKLQKASEAIQMAGLLPKINFQFKYSSPTGAFKISDSVKLEDWNWSAGVSFNMDVWDWGTNLSKLKRAKNETKKKKYDEENAKENIKLGIKSKYLELKKLKKMLESKNKAMESAKENYQLEKQKFEYSIISTTDLISAENKYRSSEIDVDNTKLDYYLADLKYKNMIDGEVK</sequence>
<dbReference type="GO" id="GO:0015562">
    <property type="term" value="F:efflux transmembrane transporter activity"/>
    <property type="evidence" value="ECO:0007669"/>
    <property type="project" value="InterPro"/>
</dbReference>
<dbReference type="RefSeq" id="WP_307904463.1">
    <property type="nucleotide sequence ID" value="NZ_AP027059.1"/>
</dbReference>
<dbReference type="Gene3D" id="1.20.1600.10">
    <property type="entry name" value="Outer membrane efflux proteins (OEP)"/>
    <property type="match status" value="1"/>
</dbReference>
<keyword evidence="3" id="KW-0813">Transport</keyword>
<dbReference type="KEGG" id="haby:HLVA_00800"/>
<dbReference type="InterPro" id="IPR051906">
    <property type="entry name" value="TolC-like"/>
</dbReference>
<dbReference type="Pfam" id="PF02321">
    <property type="entry name" value="OEP"/>
    <property type="match status" value="2"/>
</dbReference>
<dbReference type="PANTHER" id="PTHR30026">
    <property type="entry name" value="OUTER MEMBRANE PROTEIN TOLC"/>
    <property type="match status" value="1"/>
</dbReference>
<keyword evidence="9" id="KW-0378">Hydrolase</keyword>
<feature type="coiled-coil region" evidence="8">
    <location>
        <begin position="31"/>
        <end position="58"/>
    </location>
</feature>
<keyword evidence="10" id="KW-1185">Reference proteome</keyword>
<dbReference type="PANTHER" id="PTHR30026:SF20">
    <property type="entry name" value="OUTER MEMBRANE PROTEIN TOLC"/>
    <property type="match status" value="1"/>
</dbReference>
<dbReference type="InterPro" id="IPR003423">
    <property type="entry name" value="OMP_efflux"/>
</dbReference>
<evidence type="ECO:0000256" key="1">
    <source>
        <dbReference type="ARBA" id="ARBA00004442"/>
    </source>
</evidence>
<keyword evidence="8" id="KW-0175">Coiled coil</keyword>
<comment type="subcellular location">
    <subcellularLocation>
        <location evidence="1">Cell outer membrane</location>
    </subcellularLocation>
</comment>